<feature type="transmembrane region" description="Helical" evidence="1">
    <location>
        <begin position="101"/>
        <end position="122"/>
    </location>
</feature>
<proteinExistence type="predicted"/>
<gene>
    <name evidence="3" type="ORF">PHYEVI_LOCUS8179</name>
</gene>
<accession>A0A9N9XR68</accession>
<dbReference type="EMBL" id="OU900098">
    <property type="protein sequence ID" value="CAG9861853.1"/>
    <property type="molecule type" value="Genomic_DNA"/>
</dbReference>
<keyword evidence="4" id="KW-1185">Reference proteome</keyword>
<keyword evidence="1" id="KW-0472">Membrane</keyword>
<dbReference type="AlphaFoldDB" id="A0A9N9XR68"/>
<protein>
    <submittedName>
        <fullName evidence="3">Uncharacterized protein</fullName>
    </submittedName>
</protein>
<reference evidence="3" key="1">
    <citation type="submission" date="2022-01" db="EMBL/GenBank/DDBJ databases">
        <authorList>
            <person name="King R."/>
        </authorList>
    </citation>
    <scope>NUCLEOTIDE SEQUENCE</scope>
</reference>
<feature type="signal peptide" evidence="2">
    <location>
        <begin position="1"/>
        <end position="20"/>
    </location>
</feature>
<organism evidence="3 4">
    <name type="scientific">Phyllotreta striolata</name>
    <name type="common">Striped flea beetle</name>
    <name type="synonym">Crioceris striolata</name>
    <dbReference type="NCBI Taxonomy" id="444603"/>
    <lineage>
        <taxon>Eukaryota</taxon>
        <taxon>Metazoa</taxon>
        <taxon>Ecdysozoa</taxon>
        <taxon>Arthropoda</taxon>
        <taxon>Hexapoda</taxon>
        <taxon>Insecta</taxon>
        <taxon>Pterygota</taxon>
        <taxon>Neoptera</taxon>
        <taxon>Endopterygota</taxon>
        <taxon>Coleoptera</taxon>
        <taxon>Polyphaga</taxon>
        <taxon>Cucujiformia</taxon>
        <taxon>Chrysomeloidea</taxon>
        <taxon>Chrysomelidae</taxon>
        <taxon>Galerucinae</taxon>
        <taxon>Alticini</taxon>
        <taxon>Phyllotreta</taxon>
    </lineage>
</organism>
<feature type="chain" id="PRO_5040304014" evidence="2">
    <location>
        <begin position="21"/>
        <end position="198"/>
    </location>
</feature>
<feature type="transmembrane region" description="Helical" evidence="1">
    <location>
        <begin position="73"/>
        <end position="94"/>
    </location>
</feature>
<sequence length="198" mass="22857">MKLALFLGFSLMVIPQWIFASNSTNLMTQHGEHKEILLDTVVRKLRNYWHQYGDDGNTFIGRCFGLAKRIRSLLPQAIFLMGVISTLLVFLTFFSMKTLGLVGALLLFNVSGAVAKLAAFFAGKAEKRPQTVHFHVHKDDDDYHHYPHGHRDYYGDHSGPGYMQEWDRTSRYGQDFDLDKLESYNLYNKLLDNLSTRY</sequence>
<dbReference type="Proteomes" id="UP001153712">
    <property type="component" value="Chromosome 5"/>
</dbReference>
<evidence type="ECO:0000256" key="1">
    <source>
        <dbReference type="SAM" id="Phobius"/>
    </source>
</evidence>
<dbReference type="OrthoDB" id="6611212at2759"/>
<evidence type="ECO:0000313" key="3">
    <source>
        <dbReference type="EMBL" id="CAG9861853.1"/>
    </source>
</evidence>
<name>A0A9N9XR68_PHYSR</name>
<evidence type="ECO:0000256" key="2">
    <source>
        <dbReference type="SAM" id="SignalP"/>
    </source>
</evidence>
<keyword evidence="1" id="KW-1133">Transmembrane helix</keyword>
<evidence type="ECO:0000313" key="4">
    <source>
        <dbReference type="Proteomes" id="UP001153712"/>
    </source>
</evidence>
<keyword evidence="2" id="KW-0732">Signal</keyword>
<keyword evidence="1" id="KW-0812">Transmembrane</keyword>